<keyword evidence="2 6" id="KW-0812">Transmembrane</keyword>
<dbReference type="PANTHER" id="PTHR23051:SF0">
    <property type="entry name" value="SOLUTE CARRIER FAMILY 35 MEMBER F5"/>
    <property type="match status" value="1"/>
</dbReference>
<feature type="region of interest" description="Disordered" evidence="5">
    <location>
        <begin position="75"/>
        <end position="107"/>
    </location>
</feature>
<name>A0A8T2QJ73_CERRI</name>
<comment type="subcellular location">
    <subcellularLocation>
        <location evidence="1">Membrane</location>
        <topology evidence="1">Multi-pass membrane protein</topology>
    </subcellularLocation>
</comment>
<evidence type="ECO:0000313" key="8">
    <source>
        <dbReference type="Proteomes" id="UP000825935"/>
    </source>
</evidence>
<accession>A0A8T2QJ73</accession>
<evidence type="ECO:0000256" key="2">
    <source>
        <dbReference type="ARBA" id="ARBA00022692"/>
    </source>
</evidence>
<dbReference type="Proteomes" id="UP000825935">
    <property type="component" value="Chromosome 34"/>
</dbReference>
<keyword evidence="8" id="KW-1185">Reference proteome</keyword>
<reference evidence="7" key="1">
    <citation type="submission" date="2021-08" db="EMBL/GenBank/DDBJ databases">
        <title>WGS assembly of Ceratopteris richardii.</title>
        <authorList>
            <person name="Marchant D.B."/>
            <person name="Chen G."/>
            <person name="Jenkins J."/>
            <person name="Shu S."/>
            <person name="Leebens-Mack J."/>
            <person name="Grimwood J."/>
            <person name="Schmutz J."/>
            <person name="Soltis P."/>
            <person name="Soltis D."/>
            <person name="Chen Z.-H."/>
        </authorList>
    </citation>
    <scope>NUCLEOTIDE SEQUENCE</scope>
    <source>
        <strain evidence="7">Whitten #5841</strain>
        <tissue evidence="7">Leaf</tissue>
    </source>
</reference>
<gene>
    <name evidence="7" type="ORF">KP509_34G040600</name>
</gene>
<evidence type="ECO:0000256" key="6">
    <source>
        <dbReference type="SAM" id="Phobius"/>
    </source>
</evidence>
<evidence type="ECO:0000256" key="1">
    <source>
        <dbReference type="ARBA" id="ARBA00004141"/>
    </source>
</evidence>
<organism evidence="7 8">
    <name type="scientific">Ceratopteris richardii</name>
    <name type="common">Triangle waterfern</name>
    <dbReference type="NCBI Taxonomy" id="49495"/>
    <lineage>
        <taxon>Eukaryota</taxon>
        <taxon>Viridiplantae</taxon>
        <taxon>Streptophyta</taxon>
        <taxon>Embryophyta</taxon>
        <taxon>Tracheophyta</taxon>
        <taxon>Polypodiopsida</taxon>
        <taxon>Polypodiidae</taxon>
        <taxon>Polypodiales</taxon>
        <taxon>Pteridineae</taxon>
        <taxon>Pteridaceae</taxon>
        <taxon>Parkerioideae</taxon>
        <taxon>Ceratopteris</taxon>
    </lineage>
</organism>
<feature type="transmembrane region" description="Helical" evidence="6">
    <location>
        <begin position="12"/>
        <end position="29"/>
    </location>
</feature>
<evidence type="ECO:0000256" key="5">
    <source>
        <dbReference type="SAM" id="MobiDB-lite"/>
    </source>
</evidence>
<evidence type="ECO:0000256" key="3">
    <source>
        <dbReference type="ARBA" id="ARBA00022989"/>
    </source>
</evidence>
<feature type="transmembrane region" description="Helical" evidence="6">
    <location>
        <begin position="41"/>
        <end position="63"/>
    </location>
</feature>
<evidence type="ECO:0000256" key="4">
    <source>
        <dbReference type="ARBA" id="ARBA00023136"/>
    </source>
</evidence>
<evidence type="ECO:0000313" key="7">
    <source>
        <dbReference type="EMBL" id="KAH7284137.1"/>
    </source>
</evidence>
<keyword evidence="3 6" id="KW-1133">Transmembrane helix</keyword>
<proteinExistence type="predicted"/>
<dbReference type="AlphaFoldDB" id="A0A8T2QJ73"/>
<sequence>MQPKTWRWILGMLYVIAVAVIWILASFLVQSVVSEGVSPFLIAYVCNTLFIVYIPIVELGNLTKSWVASVRSKRAATDTLPSGPTESVQGSETQILLKDGPGSDLHSQVHVDNKVEAFHASPLDRDR</sequence>
<comment type="caution">
    <text evidence="7">The sequence shown here is derived from an EMBL/GenBank/DDBJ whole genome shotgun (WGS) entry which is preliminary data.</text>
</comment>
<dbReference type="OrthoDB" id="1436450at2759"/>
<dbReference type="PANTHER" id="PTHR23051">
    <property type="entry name" value="SOLUTE CARRIER FAMILY 35, MEMBER F5"/>
    <property type="match status" value="1"/>
</dbReference>
<dbReference type="GO" id="GO:0016020">
    <property type="term" value="C:membrane"/>
    <property type="evidence" value="ECO:0007669"/>
    <property type="project" value="UniProtKB-SubCell"/>
</dbReference>
<keyword evidence="4 6" id="KW-0472">Membrane</keyword>
<feature type="compositionally biased region" description="Polar residues" evidence="5">
    <location>
        <begin position="79"/>
        <end position="94"/>
    </location>
</feature>
<protein>
    <submittedName>
        <fullName evidence="7">Uncharacterized protein</fullName>
    </submittedName>
</protein>
<dbReference type="EMBL" id="CM035439">
    <property type="protein sequence ID" value="KAH7284137.1"/>
    <property type="molecule type" value="Genomic_DNA"/>
</dbReference>